<dbReference type="PROSITE" id="PS01181">
    <property type="entry name" value="RIBOSOMAL_S21"/>
    <property type="match status" value="1"/>
</dbReference>
<evidence type="ECO:0000256" key="4">
    <source>
        <dbReference type="ARBA" id="ARBA00035135"/>
    </source>
</evidence>
<dbReference type="InterPro" id="IPR001911">
    <property type="entry name" value="Ribosomal_bS21"/>
</dbReference>
<dbReference type="PANTHER" id="PTHR21109">
    <property type="entry name" value="MITOCHONDRIAL 28S RIBOSOMAL PROTEIN S21"/>
    <property type="match status" value="1"/>
</dbReference>
<dbReference type="Pfam" id="PF01165">
    <property type="entry name" value="Ribosomal_S21"/>
    <property type="match status" value="1"/>
</dbReference>
<name>A0A3P3XK85_9SPIR</name>
<dbReference type="AlphaFoldDB" id="A0A3P3XK85"/>
<dbReference type="HAMAP" id="MF_00358">
    <property type="entry name" value="Ribosomal_bS21"/>
    <property type="match status" value="1"/>
</dbReference>
<protein>
    <recommendedName>
        <fullName evidence="4 5">Small ribosomal subunit protein bS21</fullName>
    </recommendedName>
</protein>
<dbReference type="PRINTS" id="PR00976">
    <property type="entry name" value="RIBOSOMALS21"/>
</dbReference>
<evidence type="ECO:0000313" key="8">
    <source>
        <dbReference type="EMBL" id="SLM14548.1"/>
    </source>
</evidence>
<gene>
    <name evidence="5 8" type="primary">rpsU</name>
    <name evidence="8" type="ORF">SPIROBIBN47_340044</name>
</gene>
<keyword evidence="3 5" id="KW-0687">Ribonucleoprotein</keyword>
<evidence type="ECO:0000256" key="7">
    <source>
        <dbReference type="SAM" id="MobiDB-lite"/>
    </source>
</evidence>
<evidence type="ECO:0000256" key="2">
    <source>
        <dbReference type="ARBA" id="ARBA00022980"/>
    </source>
</evidence>
<evidence type="ECO:0000256" key="1">
    <source>
        <dbReference type="ARBA" id="ARBA00006640"/>
    </source>
</evidence>
<dbReference type="InterPro" id="IPR038380">
    <property type="entry name" value="Ribosomal_bS21_sf"/>
</dbReference>
<accession>A0A3P3XK85</accession>
<feature type="region of interest" description="Disordered" evidence="7">
    <location>
        <begin position="52"/>
        <end position="71"/>
    </location>
</feature>
<dbReference type="GO" id="GO:0006412">
    <property type="term" value="P:translation"/>
    <property type="evidence" value="ECO:0007669"/>
    <property type="project" value="UniProtKB-UniRule"/>
</dbReference>
<keyword evidence="2 5" id="KW-0689">Ribosomal protein</keyword>
<sequence>MRTIRQVIVEDNEPLEKALKRFKRMVEKEGIIREWKRREYFEKPSAIRNREKKALERKLMKKTRKSQEGKY</sequence>
<dbReference type="InterPro" id="IPR018278">
    <property type="entry name" value="Ribosomal_bS21_CS"/>
</dbReference>
<dbReference type="EMBL" id="FWDM01000028">
    <property type="protein sequence ID" value="SLM14548.1"/>
    <property type="molecule type" value="Genomic_DNA"/>
</dbReference>
<dbReference type="GO" id="GO:0005840">
    <property type="term" value="C:ribosome"/>
    <property type="evidence" value="ECO:0007669"/>
    <property type="project" value="UniProtKB-KW"/>
</dbReference>
<reference evidence="8" key="1">
    <citation type="submission" date="2017-02" db="EMBL/GenBank/DDBJ databases">
        <authorList>
            <person name="Regsiter A."/>
            <person name="William W."/>
        </authorList>
    </citation>
    <scope>NUCLEOTIDE SEQUENCE</scope>
    <source>
        <strain evidence="8">Bib</strain>
    </source>
</reference>
<comment type="similarity">
    <text evidence="1 5 6">Belongs to the bacterial ribosomal protein bS21 family.</text>
</comment>
<proteinExistence type="inferred from homology"/>
<dbReference type="PANTHER" id="PTHR21109:SF22">
    <property type="entry name" value="SMALL RIBOSOMAL SUBUNIT PROTEIN BS21"/>
    <property type="match status" value="1"/>
</dbReference>
<organism evidence="8">
    <name type="scientific">uncultured spirochete</name>
    <dbReference type="NCBI Taxonomy" id="156406"/>
    <lineage>
        <taxon>Bacteria</taxon>
        <taxon>Pseudomonadati</taxon>
        <taxon>Spirochaetota</taxon>
        <taxon>Spirochaetia</taxon>
        <taxon>Spirochaetales</taxon>
        <taxon>environmental samples</taxon>
    </lineage>
</organism>
<evidence type="ECO:0000256" key="3">
    <source>
        <dbReference type="ARBA" id="ARBA00023274"/>
    </source>
</evidence>
<dbReference type="NCBIfam" id="TIGR00030">
    <property type="entry name" value="S21p"/>
    <property type="match status" value="1"/>
</dbReference>
<evidence type="ECO:0000256" key="5">
    <source>
        <dbReference type="HAMAP-Rule" id="MF_00358"/>
    </source>
</evidence>
<dbReference type="GO" id="GO:1990904">
    <property type="term" value="C:ribonucleoprotein complex"/>
    <property type="evidence" value="ECO:0007669"/>
    <property type="project" value="UniProtKB-KW"/>
</dbReference>
<dbReference type="Gene3D" id="1.20.5.1150">
    <property type="entry name" value="Ribosomal protein S8"/>
    <property type="match status" value="1"/>
</dbReference>
<dbReference type="GO" id="GO:0003735">
    <property type="term" value="F:structural constituent of ribosome"/>
    <property type="evidence" value="ECO:0007669"/>
    <property type="project" value="InterPro"/>
</dbReference>
<evidence type="ECO:0000256" key="6">
    <source>
        <dbReference type="RuleBase" id="RU000667"/>
    </source>
</evidence>